<evidence type="ECO:0000256" key="2">
    <source>
        <dbReference type="ARBA" id="ARBA00022980"/>
    </source>
</evidence>
<keyword evidence="2" id="KW-0689">Ribosomal protein</keyword>
<comment type="subcellular location">
    <subcellularLocation>
        <location evidence="1">Mitochondrion</location>
    </subcellularLocation>
</comment>
<dbReference type="AlphaFoldDB" id="A0A8C3MCM3"/>
<dbReference type="PANTHER" id="PTHR13014">
    <property type="entry name" value="MITOCHONDRIAL 28S RIBOSOMAL PROTEIN S30/P52 PRO-APOTOTIC PROTEIN"/>
    <property type="match status" value="1"/>
</dbReference>
<dbReference type="InterPro" id="IPR010793">
    <property type="entry name" value="Ribosomal_mL37/mL65"/>
</dbReference>
<sequence>MAALGARRLLRPGRRWFSDTVPGVPSPPASPLYPPVVASITAKSKAAKSRRLQRFNQRVHEAATVEEKLRLYGKLQRPKYMVYPQTFALNADRWYRSFTKTVLVPGMPPRAAAAKPAVATAGATSETGRAPEPRAEAAGDAEAAGNAEAPGAAKTPEPSTGAAPCPDIGELRSLACDALLQESFYQKKKRPFLYRDQDHTPGPFLTQLVSTLAASLSSRNPLLAASSLDLNPEVNYYWHHGNEVVVHGHRKGRVDPVRFQIDDNPHLQIRVPKQLPEVVPLESDLGDVPVIDHKPSKLPLFKKQYENKVFIGTKVADPCCYGHTQFHLLPDRLKRERFIKERLEDQIEVVYRSNGIASLFAWTAAQAMYQGFWNEADVTRPFVSQAVVTDGKYFAFFCYQLNTLALNAETIKNNTRKNICWGTDSKPLYDVVEDGNVKGFNDEVLLQLVHFLLNRPKEL</sequence>
<name>A0A8C3MCM3_GEOPR</name>
<accession>A0A8C3MCM3</accession>
<dbReference type="RefSeq" id="XP_030825246.1">
    <property type="nucleotide sequence ID" value="XM_030969386.1"/>
</dbReference>
<keyword evidence="3" id="KW-0496">Mitochondrion</keyword>
<evidence type="ECO:0000256" key="5">
    <source>
        <dbReference type="SAM" id="MobiDB-lite"/>
    </source>
</evidence>
<reference evidence="6" key="1">
    <citation type="submission" date="2020-02" db="EMBL/GenBank/DDBJ databases">
        <authorList>
            <person name="Enbody D E."/>
            <person name="Pettersson E M."/>
        </authorList>
    </citation>
    <scope>NUCLEOTIDE SEQUENCE [LARGE SCALE GENOMIC DNA]</scope>
</reference>
<reference evidence="6" key="2">
    <citation type="submission" date="2025-08" db="UniProtKB">
        <authorList>
            <consortium name="Ensembl"/>
        </authorList>
    </citation>
    <scope>IDENTIFICATION</scope>
</reference>
<dbReference type="GeneID" id="115915731"/>
<evidence type="ECO:0000256" key="4">
    <source>
        <dbReference type="ARBA" id="ARBA00023274"/>
    </source>
</evidence>
<dbReference type="InterPro" id="IPR039982">
    <property type="entry name" value="Ribosomal_mL65"/>
</dbReference>
<dbReference type="Proteomes" id="UP000694382">
    <property type="component" value="Chromosome Z"/>
</dbReference>
<evidence type="ECO:0000313" key="6">
    <source>
        <dbReference type="Ensembl" id="ENSCPVP00000004118.1"/>
    </source>
</evidence>
<dbReference type="GO" id="GO:0005762">
    <property type="term" value="C:mitochondrial large ribosomal subunit"/>
    <property type="evidence" value="ECO:0007669"/>
    <property type="project" value="TreeGrafter"/>
</dbReference>
<dbReference type="GO" id="GO:0003735">
    <property type="term" value="F:structural constituent of ribosome"/>
    <property type="evidence" value="ECO:0007669"/>
    <property type="project" value="InterPro"/>
</dbReference>
<keyword evidence="4" id="KW-0687">Ribonucleoprotein</keyword>
<dbReference type="PANTHER" id="PTHR13014:SF3">
    <property type="entry name" value="LARGE RIBOSOMAL SUBUNIT PROTEIN ML65"/>
    <property type="match status" value="1"/>
</dbReference>
<dbReference type="Pfam" id="PF07147">
    <property type="entry name" value="PDCD9"/>
    <property type="match status" value="1"/>
</dbReference>
<reference evidence="6" key="3">
    <citation type="submission" date="2025-09" db="UniProtKB">
        <authorList>
            <consortium name="Ensembl"/>
        </authorList>
    </citation>
    <scope>IDENTIFICATION</scope>
</reference>
<organism evidence="6 7">
    <name type="scientific">Geospiza parvula</name>
    <name type="common">Small tree-finch</name>
    <name type="synonym">Camarhynchus parvulus</name>
    <dbReference type="NCBI Taxonomy" id="87175"/>
    <lineage>
        <taxon>Eukaryota</taxon>
        <taxon>Metazoa</taxon>
        <taxon>Chordata</taxon>
        <taxon>Craniata</taxon>
        <taxon>Vertebrata</taxon>
        <taxon>Euteleostomi</taxon>
        <taxon>Archelosauria</taxon>
        <taxon>Archosauria</taxon>
        <taxon>Dinosauria</taxon>
        <taxon>Saurischia</taxon>
        <taxon>Theropoda</taxon>
        <taxon>Coelurosauria</taxon>
        <taxon>Aves</taxon>
        <taxon>Neognathae</taxon>
        <taxon>Neoaves</taxon>
        <taxon>Telluraves</taxon>
        <taxon>Australaves</taxon>
        <taxon>Passeriformes</taxon>
        <taxon>Thraupidae</taxon>
        <taxon>Camarhynchus</taxon>
    </lineage>
</organism>
<evidence type="ECO:0000313" key="7">
    <source>
        <dbReference type="Proteomes" id="UP000694382"/>
    </source>
</evidence>
<evidence type="ECO:0000256" key="1">
    <source>
        <dbReference type="ARBA" id="ARBA00004173"/>
    </source>
</evidence>
<evidence type="ECO:0000256" key="3">
    <source>
        <dbReference type="ARBA" id="ARBA00023128"/>
    </source>
</evidence>
<keyword evidence="7" id="KW-1185">Reference proteome</keyword>
<proteinExistence type="predicted"/>
<feature type="compositionally biased region" description="Low complexity" evidence="5">
    <location>
        <begin position="138"/>
        <end position="153"/>
    </location>
</feature>
<dbReference type="CTD" id="10884"/>
<dbReference type="Ensembl" id="ENSCPVT00000004266.2">
    <property type="protein sequence ID" value="ENSCPVP00000004118.1"/>
    <property type="gene ID" value="ENSCPVG00000003046.2"/>
</dbReference>
<dbReference type="GO" id="GO:0006412">
    <property type="term" value="P:translation"/>
    <property type="evidence" value="ECO:0007669"/>
    <property type="project" value="InterPro"/>
</dbReference>
<feature type="region of interest" description="Disordered" evidence="5">
    <location>
        <begin position="116"/>
        <end position="166"/>
    </location>
</feature>
<gene>
    <name evidence="6" type="primary">MRPS30</name>
</gene>
<protein>
    <submittedName>
        <fullName evidence="6">Mitochondrial ribosomal protein S30</fullName>
    </submittedName>
</protein>